<keyword evidence="2" id="KW-0406">Ion transport</keyword>
<dbReference type="GO" id="GO:0005507">
    <property type="term" value="F:copper ion binding"/>
    <property type="evidence" value="ECO:0007669"/>
    <property type="project" value="InterPro"/>
</dbReference>
<keyword evidence="4 8" id="KW-0732">Signal</keyword>
<protein>
    <submittedName>
        <fullName evidence="12">Ferroxidase</fullName>
    </submittedName>
</protein>
<dbReference type="InterPro" id="IPR002355">
    <property type="entry name" value="Cu_oxidase_Cu_BS"/>
</dbReference>
<dbReference type="PANTHER" id="PTHR11709">
    <property type="entry name" value="MULTI-COPPER OXIDASE"/>
    <property type="match status" value="1"/>
</dbReference>
<comment type="caution">
    <text evidence="12">The sequence shown here is derived from an EMBL/GenBank/DDBJ whole genome shotgun (WGS) entry which is preliminary data.</text>
</comment>
<dbReference type="EMBL" id="LYUB02000020">
    <property type="protein sequence ID" value="OVF06541.1"/>
    <property type="molecule type" value="Genomic_DNA"/>
</dbReference>
<gene>
    <name evidence="12" type="ORF">A9F13_20g00352</name>
</gene>
<keyword evidence="2" id="KW-0813">Transport</keyword>
<dbReference type="OMA" id="RNPPYRD"/>
<feature type="signal peptide" evidence="8">
    <location>
        <begin position="1"/>
        <end position="23"/>
    </location>
</feature>
<evidence type="ECO:0000256" key="8">
    <source>
        <dbReference type="SAM" id="SignalP"/>
    </source>
</evidence>
<reference evidence="12 13" key="1">
    <citation type="submission" date="2017-04" db="EMBL/GenBank/DDBJ databases">
        <title>Draft genome of the yeast Clavispora lusitaniae type strain CBS 6936.</title>
        <authorList>
            <person name="Durrens P."/>
            <person name="Klopp C."/>
            <person name="Biteau N."/>
            <person name="Fitton-Ouhabi V."/>
            <person name="Dementhon K."/>
            <person name="Accoceberry I."/>
            <person name="Sherman D.J."/>
            <person name="Noel T."/>
        </authorList>
    </citation>
    <scope>NUCLEOTIDE SEQUENCE [LARGE SCALE GENOMIC DNA]</scope>
    <source>
        <strain evidence="12 13">CBS 6936</strain>
    </source>
</reference>
<dbReference type="PANTHER" id="PTHR11709:SF488">
    <property type="entry name" value="LACCASE-RELATED"/>
    <property type="match status" value="1"/>
</dbReference>
<dbReference type="Gene3D" id="2.60.40.420">
    <property type="entry name" value="Cupredoxins - blue copper proteins"/>
    <property type="match status" value="3"/>
</dbReference>
<comment type="similarity">
    <text evidence="1">Belongs to the multicopper oxidase family.</text>
</comment>
<dbReference type="CDD" id="cd13850">
    <property type="entry name" value="CuRO_1_Abr2_like"/>
    <property type="match status" value="1"/>
</dbReference>
<evidence type="ECO:0000259" key="9">
    <source>
        <dbReference type="Pfam" id="PF00394"/>
    </source>
</evidence>
<evidence type="ECO:0000256" key="4">
    <source>
        <dbReference type="ARBA" id="ARBA00022729"/>
    </source>
</evidence>
<dbReference type="InterPro" id="IPR008972">
    <property type="entry name" value="Cupredoxin"/>
</dbReference>
<name>A0AA91T010_CLALS</name>
<dbReference type="GO" id="GO:0006826">
    <property type="term" value="P:iron ion transport"/>
    <property type="evidence" value="ECO:0007669"/>
    <property type="project" value="UniProtKB-KW"/>
</dbReference>
<evidence type="ECO:0000259" key="11">
    <source>
        <dbReference type="Pfam" id="PF07732"/>
    </source>
</evidence>
<evidence type="ECO:0000313" key="13">
    <source>
        <dbReference type="Proteomes" id="UP000195602"/>
    </source>
</evidence>
<keyword evidence="2" id="KW-0410">Iron transport</keyword>
<dbReference type="InterPro" id="IPR011706">
    <property type="entry name" value="Cu-oxidase_C"/>
</dbReference>
<proteinExistence type="inferred from homology"/>
<keyword evidence="5" id="KW-0560">Oxidoreductase</keyword>
<evidence type="ECO:0000259" key="10">
    <source>
        <dbReference type="Pfam" id="PF07731"/>
    </source>
</evidence>
<evidence type="ECO:0000313" key="12">
    <source>
        <dbReference type="EMBL" id="OVF06541.1"/>
    </source>
</evidence>
<evidence type="ECO:0000256" key="1">
    <source>
        <dbReference type="ARBA" id="ARBA00010609"/>
    </source>
</evidence>
<keyword evidence="7" id="KW-0325">Glycoprotein</keyword>
<evidence type="ECO:0000256" key="2">
    <source>
        <dbReference type="ARBA" id="ARBA00022496"/>
    </source>
</evidence>
<dbReference type="InterPro" id="IPR001117">
    <property type="entry name" value="Cu-oxidase_2nd"/>
</dbReference>
<feature type="chain" id="PRO_5041726324" evidence="8">
    <location>
        <begin position="24"/>
        <end position="613"/>
    </location>
</feature>
<accession>A0AA91T010</accession>
<dbReference type="PROSITE" id="PS00079">
    <property type="entry name" value="MULTICOPPER_OXIDASE1"/>
    <property type="match status" value="1"/>
</dbReference>
<dbReference type="GO" id="GO:0016491">
    <property type="term" value="F:oxidoreductase activity"/>
    <property type="evidence" value="ECO:0007669"/>
    <property type="project" value="UniProtKB-KW"/>
</dbReference>
<feature type="domain" description="Plastocyanin-like" evidence="11">
    <location>
        <begin position="35"/>
        <end position="146"/>
    </location>
</feature>
<evidence type="ECO:0000256" key="6">
    <source>
        <dbReference type="ARBA" id="ARBA00023008"/>
    </source>
</evidence>
<keyword evidence="2" id="KW-0408">Iron</keyword>
<dbReference type="Pfam" id="PF00394">
    <property type="entry name" value="Cu-oxidase"/>
    <property type="match status" value="1"/>
</dbReference>
<dbReference type="Pfam" id="PF07731">
    <property type="entry name" value="Cu-oxidase_2"/>
    <property type="match status" value="1"/>
</dbReference>
<dbReference type="PROSITE" id="PS00080">
    <property type="entry name" value="MULTICOPPER_OXIDASE2"/>
    <property type="match status" value="1"/>
</dbReference>
<evidence type="ECO:0000256" key="5">
    <source>
        <dbReference type="ARBA" id="ARBA00023002"/>
    </source>
</evidence>
<dbReference type="SUPFAM" id="SSF49503">
    <property type="entry name" value="Cupredoxins"/>
    <property type="match status" value="3"/>
</dbReference>
<dbReference type="InterPro" id="IPR045087">
    <property type="entry name" value="Cu-oxidase_fam"/>
</dbReference>
<dbReference type="Proteomes" id="UP000195602">
    <property type="component" value="Unassembled WGS sequence"/>
</dbReference>
<dbReference type="AlphaFoldDB" id="A0AA91T010"/>
<keyword evidence="3" id="KW-0479">Metal-binding</keyword>
<keyword evidence="6" id="KW-0186">Copper</keyword>
<dbReference type="InterPro" id="IPR033138">
    <property type="entry name" value="Cu_oxidase_CS"/>
</dbReference>
<evidence type="ECO:0000256" key="7">
    <source>
        <dbReference type="ARBA" id="ARBA00023180"/>
    </source>
</evidence>
<dbReference type="InterPro" id="IPR011707">
    <property type="entry name" value="Cu-oxidase-like_N"/>
</dbReference>
<dbReference type="KEGG" id="clus:A9F13_20g00352"/>
<feature type="domain" description="Plastocyanin-like" evidence="10">
    <location>
        <begin position="492"/>
        <end position="599"/>
    </location>
</feature>
<dbReference type="Pfam" id="PF07732">
    <property type="entry name" value="Cu-oxidase_3"/>
    <property type="match status" value="1"/>
</dbReference>
<evidence type="ECO:0000256" key="3">
    <source>
        <dbReference type="ARBA" id="ARBA00022723"/>
    </source>
</evidence>
<organism evidence="12 13">
    <name type="scientific">Clavispora lusitaniae</name>
    <name type="common">Candida lusitaniae</name>
    <dbReference type="NCBI Taxonomy" id="36911"/>
    <lineage>
        <taxon>Eukaryota</taxon>
        <taxon>Fungi</taxon>
        <taxon>Dikarya</taxon>
        <taxon>Ascomycota</taxon>
        <taxon>Saccharomycotina</taxon>
        <taxon>Pichiomycetes</taxon>
        <taxon>Metschnikowiaceae</taxon>
        <taxon>Clavispora</taxon>
    </lineage>
</organism>
<sequence>MHISLNLRRILLLLLLQISEVYSRTRYYEFNLTQEYYAHDGVYKSVKAINGMSPGPTLIGDENDWVEILVNNQLEVRAAIHFHGILQVGTPWSDGVPGVTQYPIPSGGNFTYRFQLKNQSGAMWYHSHYRGYSSDGLYGMIYIRPSPRRKRPYHLITNISKDLEMLYRLEKTPSVLIADDAFRQNMDDIMARMFHFGVDPVCIQSLLINGKGRVYCHSHERFYTLAKKKPFLKRVPYFDSMGCLRDDSFLKYNDHTLDHFALELPGYSLDCKSTLSENFIFFTNGSRWQYVNFLNAGGQYTKAFSIDDHKFYVIAVDGAFVFPQKVTSVVLPVGSRMTVCFETKPEQHESTHKPFAIRVAAIHTPQFIEAKALLVYGKREDFDEDDIRGFQEYNELNNGKKFQDVDGFPTNKHCKWIWPHHTHPYEKENQLHKIEPADVTFKFFLNRTDMVKFSMFEDWSELPSDFEVQKPMLHQLQDGTLNVTKSKAYLQPPVKSGQIVDFIINNYKRINHPIHMHGHYVHILSFSDQENFPYNSIAEAKKHKYPLLNLDNPPFSDVVMAAVGGHVVLRITANNPGIWLLHCHNIGHLLGGMGAVLFESLEEIPSLEKLPSR</sequence>
<feature type="domain" description="Plastocyanin-like" evidence="9">
    <location>
        <begin position="177"/>
        <end position="359"/>
    </location>
</feature>